<accession>A0A382EGY0</accession>
<name>A0A382EGY0_9ZZZZ</name>
<sequence>MSEAERIWVVDRVEGGIAVLVADDDEETLDVPLGVLPPGSREGSVLRVGESAGEPLWASAVLDEEFRLERLRLAEAALDDLRKRDPGGDIVL</sequence>
<organism evidence="1">
    <name type="scientific">marine metagenome</name>
    <dbReference type="NCBI Taxonomy" id="408172"/>
    <lineage>
        <taxon>unclassified sequences</taxon>
        <taxon>metagenomes</taxon>
        <taxon>ecological metagenomes</taxon>
    </lineage>
</organism>
<reference evidence="1" key="1">
    <citation type="submission" date="2018-05" db="EMBL/GenBank/DDBJ databases">
        <authorList>
            <person name="Lanie J.A."/>
            <person name="Ng W.-L."/>
            <person name="Kazmierczak K.M."/>
            <person name="Andrzejewski T.M."/>
            <person name="Davidsen T.M."/>
            <person name="Wayne K.J."/>
            <person name="Tettelin H."/>
            <person name="Glass J.I."/>
            <person name="Rusch D."/>
            <person name="Podicherti R."/>
            <person name="Tsui H.-C.T."/>
            <person name="Winkler M.E."/>
        </authorList>
    </citation>
    <scope>NUCLEOTIDE SEQUENCE</scope>
</reference>
<evidence type="ECO:0000313" key="1">
    <source>
        <dbReference type="EMBL" id="SVB49930.1"/>
    </source>
</evidence>
<proteinExistence type="predicted"/>
<dbReference type="AlphaFoldDB" id="A0A382EGY0"/>
<protein>
    <recommendedName>
        <fullName evidence="2">DUF3006 domain-containing protein</fullName>
    </recommendedName>
</protein>
<dbReference type="Gene3D" id="6.20.120.50">
    <property type="match status" value="1"/>
</dbReference>
<dbReference type="Pfam" id="PF11213">
    <property type="entry name" value="DUF3006"/>
    <property type="match status" value="1"/>
</dbReference>
<gene>
    <name evidence="1" type="ORF">METZ01_LOCUS202784</name>
</gene>
<dbReference type="EMBL" id="UINC01044448">
    <property type="protein sequence ID" value="SVB49930.1"/>
    <property type="molecule type" value="Genomic_DNA"/>
</dbReference>
<dbReference type="InterPro" id="IPR021377">
    <property type="entry name" value="DUF3006"/>
</dbReference>
<evidence type="ECO:0008006" key="2">
    <source>
        <dbReference type="Google" id="ProtNLM"/>
    </source>
</evidence>